<protein>
    <submittedName>
        <fullName evidence="1">Uncharacterized protein</fullName>
    </submittedName>
</protein>
<keyword evidence="2" id="KW-1185">Reference proteome</keyword>
<evidence type="ECO:0000313" key="1">
    <source>
        <dbReference type="EMBL" id="GIY97555.1"/>
    </source>
</evidence>
<dbReference type="Proteomes" id="UP001054945">
    <property type="component" value="Unassembled WGS sequence"/>
</dbReference>
<name>A0AAV4XQZ3_CAEEX</name>
<reference evidence="1 2" key="1">
    <citation type="submission" date="2021-06" db="EMBL/GenBank/DDBJ databases">
        <title>Caerostris extrusa draft genome.</title>
        <authorList>
            <person name="Kono N."/>
            <person name="Arakawa K."/>
        </authorList>
    </citation>
    <scope>NUCLEOTIDE SEQUENCE [LARGE SCALE GENOMIC DNA]</scope>
</reference>
<comment type="caution">
    <text evidence="1">The sequence shown here is derived from an EMBL/GenBank/DDBJ whole genome shotgun (WGS) entry which is preliminary data.</text>
</comment>
<organism evidence="1 2">
    <name type="scientific">Caerostris extrusa</name>
    <name type="common">Bark spider</name>
    <name type="synonym">Caerostris bankana</name>
    <dbReference type="NCBI Taxonomy" id="172846"/>
    <lineage>
        <taxon>Eukaryota</taxon>
        <taxon>Metazoa</taxon>
        <taxon>Ecdysozoa</taxon>
        <taxon>Arthropoda</taxon>
        <taxon>Chelicerata</taxon>
        <taxon>Arachnida</taxon>
        <taxon>Araneae</taxon>
        <taxon>Araneomorphae</taxon>
        <taxon>Entelegynae</taxon>
        <taxon>Araneoidea</taxon>
        <taxon>Araneidae</taxon>
        <taxon>Caerostris</taxon>
    </lineage>
</organism>
<sequence>MSSKVGVLQLYYNVTLHLHRNLVFLRSRAPFVLQFWEQILKKLLPGRPGRHDFSIHNTSSRTSPISAFQFLKVKRNNTRDLVLLHDGWFDAAAEMFMDRGHTKIHLLFNKNSILGEQTHTQKDFLEGVLIHVGWSDAAAEMFMDRGHTKNSSPFQQKLDTRTAHTQKDFFGRGIERSFLIRWKER</sequence>
<dbReference type="EMBL" id="BPLR01018177">
    <property type="protein sequence ID" value="GIY97555.1"/>
    <property type="molecule type" value="Genomic_DNA"/>
</dbReference>
<accession>A0AAV4XQZ3</accession>
<dbReference type="AlphaFoldDB" id="A0AAV4XQZ3"/>
<gene>
    <name evidence="1" type="ORF">CEXT_448171</name>
</gene>
<evidence type="ECO:0000313" key="2">
    <source>
        <dbReference type="Proteomes" id="UP001054945"/>
    </source>
</evidence>
<proteinExistence type="predicted"/>